<protein>
    <submittedName>
        <fullName evidence="1">F-box domain-containing protein</fullName>
    </submittedName>
</protein>
<dbReference type="Gene3D" id="1.20.1280.50">
    <property type="match status" value="1"/>
</dbReference>
<dbReference type="RefSeq" id="XP_037220144.1">
    <property type="nucleotide sequence ID" value="XM_037364500.1"/>
</dbReference>
<dbReference type="Proteomes" id="UP000636479">
    <property type="component" value="Unassembled WGS sequence"/>
</dbReference>
<dbReference type="GeneID" id="59347016"/>
<dbReference type="EMBL" id="JACAZF010000006">
    <property type="protein sequence ID" value="KAF7302144.1"/>
    <property type="molecule type" value="Genomic_DNA"/>
</dbReference>
<evidence type="ECO:0000313" key="2">
    <source>
        <dbReference type="Proteomes" id="UP000636479"/>
    </source>
</evidence>
<reference evidence="1" key="1">
    <citation type="submission" date="2020-05" db="EMBL/GenBank/DDBJ databases">
        <title>Mycena genomes resolve the evolution of fungal bioluminescence.</title>
        <authorList>
            <person name="Tsai I.J."/>
        </authorList>
    </citation>
    <scope>NUCLEOTIDE SEQUENCE</scope>
    <source>
        <strain evidence="1">171206Taipei</strain>
    </source>
</reference>
<sequence>MALVQQALQAAPNNQFIPLPTTPLPNEIMAEIFAHCVPGDAKINLLDPSECPLLLLRICRTWRNLALSTPVLWSTLSFDLECIDSVEERINDISLVVDTWLARARRRPLIVGIAGLWSAGSALGGLRTILRPLSKTIHKHSPNITRLIWRLAHASEADFFIPYPMNWARLIELELVPPDLYGEVESDDAPVEIFANAPLLRKISITRVQAEAFDLPLAQLTHLRQECVYAHQCLPILSALPKLIQCHLYSVDRELEQDLLLSIKTYPSIKHLSLTENQWIAVHSPTLSKNILGFMTLPALESLDLAGADRIDADLLVAFLKRSSPPLRRLAFHPIETLQLNSIKPFHLLPSLEELEIHRPSRHLIVGFCQELAFNTVLPRLRRLIIHSHSSVDEMDFIADQVGHALLARGKLVNLPPLDLLRLIVPVDFGETNLAKMSSALVTLAGLKEHGMNVYLGTDELSAI</sequence>
<organism evidence="1 2">
    <name type="scientific">Mycena indigotica</name>
    <dbReference type="NCBI Taxonomy" id="2126181"/>
    <lineage>
        <taxon>Eukaryota</taxon>
        <taxon>Fungi</taxon>
        <taxon>Dikarya</taxon>
        <taxon>Basidiomycota</taxon>
        <taxon>Agaricomycotina</taxon>
        <taxon>Agaricomycetes</taxon>
        <taxon>Agaricomycetidae</taxon>
        <taxon>Agaricales</taxon>
        <taxon>Marasmiineae</taxon>
        <taxon>Mycenaceae</taxon>
        <taxon>Mycena</taxon>
    </lineage>
</organism>
<proteinExistence type="predicted"/>
<comment type="caution">
    <text evidence="1">The sequence shown here is derived from an EMBL/GenBank/DDBJ whole genome shotgun (WGS) entry which is preliminary data.</text>
</comment>
<gene>
    <name evidence="1" type="ORF">MIND_00781200</name>
</gene>
<dbReference type="AlphaFoldDB" id="A0A8H6W1J7"/>
<name>A0A8H6W1J7_9AGAR</name>
<dbReference type="InterPro" id="IPR032675">
    <property type="entry name" value="LRR_dom_sf"/>
</dbReference>
<dbReference type="Gene3D" id="3.80.10.10">
    <property type="entry name" value="Ribonuclease Inhibitor"/>
    <property type="match status" value="1"/>
</dbReference>
<evidence type="ECO:0000313" key="1">
    <source>
        <dbReference type="EMBL" id="KAF7302144.1"/>
    </source>
</evidence>
<accession>A0A8H6W1J7</accession>
<keyword evidence="2" id="KW-1185">Reference proteome</keyword>
<dbReference type="OrthoDB" id="2269034at2759"/>
<dbReference type="SUPFAM" id="SSF52047">
    <property type="entry name" value="RNI-like"/>
    <property type="match status" value="1"/>
</dbReference>